<feature type="domain" description="Beta-ketoacyl-[acyl-carrier-protein] synthase III N-terminal" evidence="15">
    <location>
        <begin position="111"/>
        <end position="189"/>
    </location>
</feature>
<evidence type="ECO:0000313" key="17">
    <source>
        <dbReference type="Proteomes" id="UP000005632"/>
    </source>
</evidence>
<dbReference type="PANTHER" id="PTHR34069">
    <property type="entry name" value="3-OXOACYL-[ACYL-CARRIER-PROTEIN] SYNTHASE 3"/>
    <property type="match status" value="1"/>
</dbReference>
<dbReference type="SUPFAM" id="SSF53901">
    <property type="entry name" value="Thiolase-like"/>
    <property type="match status" value="1"/>
</dbReference>
<dbReference type="STRING" id="158190.SpiGrapes_1488"/>
<sequence>METLECIHITAVGSYTPQFTLTNDELANRVDTSDEWIRSHTGIRKRHIAGTEETCSDMAVKAVENMIETCNVDIAKIDGIVVATATPDFIGFPSTGCLVQQKLHLKTFPAFDVSAGCTGFIYALETARGMIATGTMHRVLVIGAEKLSSIVDWDDRNTCVLFGDGAGCVLLEQTEESGGILDCTLGAEGSGSAALAVTGEKNAICMDGRAVYAFAVQVIGETIKKLLSDNNLSIEDIDWIVPHQANERIISACAKRFSLPQEKFFLNIASYANTSAASIPIALSEMVEKNLLKTGDKVILIGFGAGLTYGGTLLTW</sequence>
<keyword evidence="9 13" id="KW-0275">Fatty acid biosynthesis</keyword>
<dbReference type="InterPro" id="IPR004655">
    <property type="entry name" value="FabH"/>
</dbReference>
<gene>
    <name evidence="13" type="primary">fabH</name>
    <name evidence="16" type="ordered locus">SpiGrapes_1488</name>
</gene>
<dbReference type="GO" id="GO:0004315">
    <property type="term" value="F:3-oxoacyl-[acyl-carrier-protein] synthase activity"/>
    <property type="evidence" value="ECO:0007669"/>
    <property type="project" value="InterPro"/>
</dbReference>
<dbReference type="NCBIfam" id="NF006829">
    <property type="entry name" value="PRK09352.1"/>
    <property type="match status" value="1"/>
</dbReference>
<dbReference type="EC" id="2.3.1.180" evidence="3 13"/>
<evidence type="ECO:0000256" key="4">
    <source>
        <dbReference type="ARBA" id="ARBA00022490"/>
    </source>
</evidence>
<keyword evidence="6 13" id="KW-0808">Transferase</keyword>
<evidence type="ECO:0000256" key="7">
    <source>
        <dbReference type="ARBA" id="ARBA00022832"/>
    </source>
</evidence>
<dbReference type="KEGG" id="sgp:SpiGrapes_1488"/>
<feature type="active site" evidence="13">
    <location>
        <position position="243"/>
    </location>
</feature>
<dbReference type="GO" id="GO:0005737">
    <property type="term" value="C:cytoplasm"/>
    <property type="evidence" value="ECO:0007669"/>
    <property type="project" value="UniProtKB-SubCell"/>
</dbReference>
<name>G8QV63_SPHPG</name>
<evidence type="ECO:0000259" key="15">
    <source>
        <dbReference type="Pfam" id="PF08545"/>
    </source>
</evidence>
<comment type="domain">
    <text evidence="13">The last Arg residue of the ACP-binding site is essential for the weak association between ACP/AcpP and FabH.</text>
</comment>
<evidence type="ECO:0000313" key="16">
    <source>
        <dbReference type="EMBL" id="AEV29299.1"/>
    </source>
</evidence>
<dbReference type="NCBIfam" id="TIGR00747">
    <property type="entry name" value="fabH"/>
    <property type="match status" value="1"/>
</dbReference>
<dbReference type="GO" id="GO:0006633">
    <property type="term" value="P:fatty acid biosynthetic process"/>
    <property type="evidence" value="ECO:0007669"/>
    <property type="project" value="UniProtKB-UniRule"/>
</dbReference>
<keyword evidence="17" id="KW-1185">Reference proteome</keyword>
<keyword evidence="10 13" id="KW-0511">Multifunctional enzyme</keyword>
<evidence type="ECO:0000256" key="10">
    <source>
        <dbReference type="ARBA" id="ARBA00023268"/>
    </source>
</evidence>
<dbReference type="PANTHER" id="PTHR34069:SF2">
    <property type="entry name" value="BETA-KETOACYL-[ACYL-CARRIER-PROTEIN] SYNTHASE III"/>
    <property type="match status" value="1"/>
</dbReference>
<dbReference type="Proteomes" id="UP000005632">
    <property type="component" value="Chromosome"/>
</dbReference>
<feature type="domain" description="Beta-ketoacyl-[acyl-carrier-protein] synthase III C-terminal" evidence="14">
    <location>
        <begin position="227"/>
        <end position="316"/>
    </location>
</feature>
<dbReference type="HOGENOM" id="CLU_039592_4_0_12"/>
<dbReference type="UniPathway" id="UPA00094"/>
<dbReference type="AlphaFoldDB" id="G8QV63"/>
<dbReference type="GO" id="GO:0033818">
    <property type="term" value="F:beta-ketoacyl-acyl-carrier-protein synthase III activity"/>
    <property type="evidence" value="ECO:0007669"/>
    <property type="project" value="UniProtKB-UniRule"/>
</dbReference>
<evidence type="ECO:0000256" key="13">
    <source>
        <dbReference type="HAMAP-Rule" id="MF_01815"/>
    </source>
</evidence>
<dbReference type="Pfam" id="PF08541">
    <property type="entry name" value="ACP_syn_III_C"/>
    <property type="match status" value="1"/>
</dbReference>
<evidence type="ECO:0000256" key="11">
    <source>
        <dbReference type="ARBA" id="ARBA00023315"/>
    </source>
</evidence>
<protein>
    <recommendedName>
        <fullName evidence="3 13">Beta-ketoacyl-[acyl-carrier-protein] synthase III</fullName>
        <shortName evidence="13">Beta-ketoacyl-ACP synthase III</shortName>
        <shortName evidence="13">KAS III</shortName>
        <ecNumber evidence="3 13">2.3.1.180</ecNumber>
    </recommendedName>
    <alternativeName>
        <fullName evidence="13">3-oxoacyl-[acyl-carrier-protein] synthase 3</fullName>
    </alternativeName>
    <alternativeName>
        <fullName evidence="13">3-oxoacyl-[acyl-carrier-protein] synthase III</fullName>
    </alternativeName>
</protein>
<dbReference type="eggNOG" id="COG0332">
    <property type="taxonomic scope" value="Bacteria"/>
</dbReference>
<dbReference type="OrthoDB" id="9815506at2"/>
<comment type="function">
    <text evidence="13">Catalyzes the condensation reaction of fatty acid synthesis by the addition to an acyl acceptor of two carbons from malonyl-ACP. Catalyzes the first condensation reaction which initiates fatty acid synthesis and may therefore play a role in governing the total rate of fatty acid production. Possesses both acetoacetyl-ACP synthase and acetyl transacylase activities. Its substrate specificity determines the biosynthesis of branched-chain and/or straight-chain of fatty acids.</text>
</comment>
<evidence type="ECO:0000256" key="8">
    <source>
        <dbReference type="ARBA" id="ARBA00023098"/>
    </source>
</evidence>
<dbReference type="HAMAP" id="MF_01815">
    <property type="entry name" value="FabH"/>
    <property type="match status" value="1"/>
</dbReference>
<comment type="subcellular location">
    <subcellularLocation>
        <location evidence="13">Cytoplasm</location>
    </subcellularLocation>
</comment>
<dbReference type="InterPro" id="IPR013747">
    <property type="entry name" value="ACP_syn_III_C"/>
</dbReference>
<proteinExistence type="inferred from homology"/>
<keyword evidence="8 13" id="KW-0443">Lipid metabolism</keyword>
<accession>G8QV63</accession>
<keyword evidence="11 13" id="KW-0012">Acyltransferase</keyword>
<feature type="region of interest" description="ACP-binding" evidence="13">
    <location>
        <begin position="244"/>
        <end position="248"/>
    </location>
</feature>
<evidence type="ECO:0000256" key="1">
    <source>
        <dbReference type="ARBA" id="ARBA00005194"/>
    </source>
</evidence>
<organism evidence="16 17">
    <name type="scientific">Sphaerochaeta pleomorpha (strain ATCC BAA-1885 / DSM 22778 / Grapes)</name>
    <dbReference type="NCBI Taxonomy" id="158190"/>
    <lineage>
        <taxon>Bacteria</taxon>
        <taxon>Pseudomonadati</taxon>
        <taxon>Spirochaetota</taxon>
        <taxon>Spirochaetia</taxon>
        <taxon>Spirochaetales</taxon>
        <taxon>Sphaerochaetaceae</taxon>
        <taxon>Sphaerochaeta</taxon>
    </lineage>
</organism>
<dbReference type="GO" id="GO:0044550">
    <property type="term" value="P:secondary metabolite biosynthetic process"/>
    <property type="evidence" value="ECO:0007669"/>
    <property type="project" value="TreeGrafter"/>
</dbReference>
<evidence type="ECO:0000256" key="12">
    <source>
        <dbReference type="ARBA" id="ARBA00051096"/>
    </source>
</evidence>
<comment type="catalytic activity">
    <reaction evidence="12">
        <text>malonyl-[ACP] + acetyl-CoA + H(+) = 3-oxobutanoyl-[ACP] + CO2 + CoA</text>
        <dbReference type="Rhea" id="RHEA:12080"/>
        <dbReference type="Rhea" id="RHEA-COMP:9623"/>
        <dbReference type="Rhea" id="RHEA-COMP:9625"/>
        <dbReference type="ChEBI" id="CHEBI:15378"/>
        <dbReference type="ChEBI" id="CHEBI:16526"/>
        <dbReference type="ChEBI" id="CHEBI:57287"/>
        <dbReference type="ChEBI" id="CHEBI:57288"/>
        <dbReference type="ChEBI" id="CHEBI:78449"/>
        <dbReference type="ChEBI" id="CHEBI:78450"/>
        <dbReference type="EC" id="2.3.1.180"/>
    </reaction>
    <physiologicalReaction direction="left-to-right" evidence="12">
        <dbReference type="Rhea" id="RHEA:12081"/>
    </physiologicalReaction>
</comment>
<comment type="similarity">
    <text evidence="2 13">Belongs to the thiolase-like superfamily. FabH family.</text>
</comment>
<dbReference type="InterPro" id="IPR016039">
    <property type="entry name" value="Thiolase-like"/>
</dbReference>
<dbReference type="Pfam" id="PF08545">
    <property type="entry name" value="ACP_syn_III"/>
    <property type="match status" value="1"/>
</dbReference>
<feature type="active site" evidence="13">
    <location>
        <position position="273"/>
    </location>
</feature>
<dbReference type="CDD" id="cd00830">
    <property type="entry name" value="KAS_III"/>
    <property type="match status" value="1"/>
</dbReference>
<dbReference type="RefSeq" id="WP_014270147.1">
    <property type="nucleotide sequence ID" value="NC_016633.1"/>
</dbReference>
<dbReference type="FunFam" id="3.40.47.10:FF:000004">
    <property type="entry name" value="3-oxoacyl-[acyl-carrier-protein] synthase 3"/>
    <property type="match status" value="1"/>
</dbReference>
<evidence type="ECO:0000259" key="14">
    <source>
        <dbReference type="Pfam" id="PF08541"/>
    </source>
</evidence>
<dbReference type="InterPro" id="IPR013751">
    <property type="entry name" value="ACP_syn_III_N"/>
</dbReference>
<evidence type="ECO:0000256" key="6">
    <source>
        <dbReference type="ARBA" id="ARBA00022679"/>
    </source>
</evidence>
<evidence type="ECO:0000256" key="3">
    <source>
        <dbReference type="ARBA" id="ARBA00012333"/>
    </source>
</evidence>
<keyword evidence="4 13" id="KW-0963">Cytoplasm</keyword>
<evidence type="ECO:0000256" key="9">
    <source>
        <dbReference type="ARBA" id="ARBA00023160"/>
    </source>
</evidence>
<keyword evidence="5 13" id="KW-0444">Lipid biosynthesis</keyword>
<reference evidence="16 17" key="1">
    <citation type="submission" date="2011-11" db="EMBL/GenBank/DDBJ databases">
        <title>Complete sequence of Spirochaeta sp. grapes.</title>
        <authorList>
            <consortium name="US DOE Joint Genome Institute"/>
            <person name="Lucas S."/>
            <person name="Han J."/>
            <person name="Lapidus A."/>
            <person name="Cheng J.-F."/>
            <person name="Goodwin L."/>
            <person name="Pitluck S."/>
            <person name="Peters L."/>
            <person name="Ovchinnikova G."/>
            <person name="Munk A.C."/>
            <person name="Detter J.C."/>
            <person name="Han C."/>
            <person name="Tapia R."/>
            <person name="Land M."/>
            <person name="Hauser L."/>
            <person name="Kyrpides N."/>
            <person name="Ivanova N."/>
            <person name="Pagani I."/>
            <person name="Ritalahtilisa K."/>
            <person name="Loeffler F."/>
            <person name="Woyke T."/>
        </authorList>
    </citation>
    <scope>NUCLEOTIDE SEQUENCE [LARGE SCALE GENOMIC DNA]</scope>
    <source>
        <strain evidence="17">ATCC BAA-1885 / DSM 22778 / Grapes</strain>
    </source>
</reference>
<comment type="subunit">
    <text evidence="13">Homodimer.</text>
</comment>
<dbReference type="EMBL" id="CP003155">
    <property type="protein sequence ID" value="AEV29299.1"/>
    <property type="molecule type" value="Genomic_DNA"/>
</dbReference>
<comment type="pathway">
    <text evidence="1 13">Lipid metabolism; fatty acid biosynthesis.</text>
</comment>
<evidence type="ECO:0000256" key="5">
    <source>
        <dbReference type="ARBA" id="ARBA00022516"/>
    </source>
</evidence>
<dbReference type="Gene3D" id="3.40.47.10">
    <property type="match status" value="1"/>
</dbReference>
<feature type="active site" evidence="13">
    <location>
        <position position="117"/>
    </location>
</feature>
<keyword evidence="7 13" id="KW-0276">Fatty acid metabolism</keyword>
<evidence type="ECO:0000256" key="2">
    <source>
        <dbReference type="ARBA" id="ARBA00008642"/>
    </source>
</evidence>